<dbReference type="OrthoDB" id="2506647at2759"/>
<accession>A0A4C1T8G3</accession>
<gene>
    <name evidence="1" type="primary">Pebp1</name>
    <name evidence="1" type="ORF">EVAR_72613_1</name>
</gene>
<dbReference type="InterPro" id="IPR036610">
    <property type="entry name" value="PEBP-like_sf"/>
</dbReference>
<dbReference type="Gene3D" id="3.90.280.10">
    <property type="entry name" value="PEBP-like"/>
    <property type="match status" value="1"/>
</dbReference>
<dbReference type="InterPro" id="IPR008914">
    <property type="entry name" value="PEBP"/>
</dbReference>
<protein>
    <submittedName>
        <fullName evidence="1">Phosphatidylethanolamine-binding protein 1</fullName>
    </submittedName>
</protein>
<organism evidence="1 2">
    <name type="scientific">Eumeta variegata</name>
    <name type="common">Bagworm moth</name>
    <name type="synonym">Eumeta japonica</name>
    <dbReference type="NCBI Taxonomy" id="151549"/>
    <lineage>
        <taxon>Eukaryota</taxon>
        <taxon>Metazoa</taxon>
        <taxon>Ecdysozoa</taxon>
        <taxon>Arthropoda</taxon>
        <taxon>Hexapoda</taxon>
        <taxon>Insecta</taxon>
        <taxon>Pterygota</taxon>
        <taxon>Neoptera</taxon>
        <taxon>Endopterygota</taxon>
        <taxon>Lepidoptera</taxon>
        <taxon>Glossata</taxon>
        <taxon>Ditrysia</taxon>
        <taxon>Tineoidea</taxon>
        <taxon>Psychidae</taxon>
        <taxon>Oiketicinae</taxon>
        <taxon>Eumeta</taxon>
    </lineage>
</organism>
<evidence type="ECO:0000313" key="2">
    <source>
        <dbReference type="Proteomes" id="UP000299102"/>
    </source>
</evidence>
<sequence length="104" mass="11207">MASLAVGNVPGCKVDSGEILSDYIGSGPPPGTGLHRYVFLVYKQPSKLSFDEKRLPNNSGDGRGGFKIAAFAKKYNLGSPIAGNFYQAEFDDYVPKLYAKLEGK</sequence>
<dbReference type="CDD" id="cd00866">
    <property type="entry name" value="PEBP_euk"/>
    <property type="match status" value="1"/>
</dbReference>
<name>A0A4C1T8G3_EUMVA</name>
<dbReference type="Proteomes" id="UP000299102">
    <property type="component" value="Unassembled WGS sequence"/>
</dbReference>
<dbReference type="STRING" id="151549.A0A4C1T8G3"/>
<keyword evidence="2" id="KW-1185">Reference proteome</keyword>
<proteinExistence type="predicted"/>
<dbReference type="AlphaFoldDB" id="A0A4C1T8G3"/>
<reference evidence="1 2" key="1">
    <citation type="journal article" date="2019" name="Commun. Biol.">
        <title>The bagworm genome reveals a unique fibroin gene that provides high tensile strength.</title>
        <authorList>
            <person name="Kono N."/>
            <person name="Nakamura H."/>
            <person name="Ohtoshi R."/>
            <person name="Tomita M."/>
            <person name="Numata K."/>
            <person name="Arakawa K."/>
        </authorList>
    </citation>
    <scope>NUCLEOTIDE SEQUENCE [LARGE SCALE GENOMIC DNA]</scope>
</reference>
<dbReference type="SUPFAM" id="SSF49777">
    <property type="entry name" value="PEBP-like"/>
    <property type="match status" value="1"/>
</dbReference>
<dbReference type="InterPro" id="IPR035810">
    <property type="entry name" value="PEBP_euk"/>
</dbReference>
<dbReference type="PANTHER" id="PTHR11362">
    <property type="entry name" value="PHOSPHATIDYLETHANOLAMINE-BINDING PROTEIN"/>
    <property type="match status" value="1"/>
</dbReference>
<comment type="caution">
    <text evidence="1">The sequence shown here is derived from an EMBL/GenBank/DDBJ whole genome shotgun (WGS) entry which is preliminary data.</text>
</comment>
<evidence type="ECO:0000313" key="1">
    <source>
        <dbReference type="EMBL" id="GBP10466.1"/>
    </source>
</evidence>
<dbReference type="EMBL" id="BGZK01004711">
    <property type="protein sequence ID" value="GBP10466.1"/>
    <property type="molecule type" value="Genomic_DNA"/>
</dbReference>
<dbReference type="Pfam" id="PF01161">
    <property type="entry name" value="PBP"/>
    <property type="match status" value="1"/>
</dbReference>
<dbReference type="PANTHER" id="PTHR11362:SF82">
    <property type="entry name" value="PHOSPHATIDYLETHANOLAMINE-BINDING PROTEIN 4"/>
    <property type="match status" value="1"/>
</dbReference>